<dbReference type="AlphaFoldDB" id="A0A5E5AUB7"/>
<accession>A0A5E5AUB7</accession>
<proteinExistence type="predicted"/>
<keyword evidence="3" id="KW-1185">Reference proteome</keyword>
<reference evidence="2 3" key="1">
    <citation type="submission" date="2019-08" db="EMBL/GenBank/DDBJ databases">
        <authorList>
            <person name="Peeters C."/>
        </authorList>
    </citation>
    <scope>NUCLEOTIDE SEQUENCE [LARGE SCALE GENOMIC DNA]</scope>
    <source>
        <strain evidence="2 3">LMG 31117</strain>
    </source>
</reference>
<protein>
    <submittedName>
        <fullName evidence="2">Uncharacterized protein</fullName>
    </submittedName>
</protein>
<evidence type="ECO:0000313" key="3">
    <source>
        <dbReference type="Proteomes" id="UP000383122"/>
    </source>
</evidence>
<evidence type="ECO:0000313" key="2">
    <source>
        <dbReference type="EMBL" id="VVE76616.1"/>
    </source>
</evidence>
<gene>
    <name evidence="2" type="ORF">PAN31117_05426</name>
</gene>
<evidence type="ECO:0000256" key="1">
    <source>
        <dbReference type="SAM" id="MobiDB-lite"/>
    </source>
</evidence>
<dbReference type="Proteomes" id="UP000383122">
    <property type="component" value="Unassembled WGS sequence"/>
</dbReference>
<name>A0A5E5AUB7_9BURK</name>
<organism evidence="2 3">
    <name type="scientific">Pandoraea anapnoica</name>
    <dbReference type="NCBI Taxonomy" id="2508301"/>
    <lineage>
        <taxon>Bacteria</taxon>
        <taxon>Pseudomonadati</taxon>
        <taxon>Pseudomonadota</taxon>
        <taxon>Betaproteobacteria</taxon>
        <taxon>Burkholderiales</taxon>
        <taxon>Burkholderiaceae</taxon>
        <taxon>Pandoraea</taxon>
    </lineage>
</organism>
<sequence>MPVRPDPPRTLYPKRPWIPCSFHSPSIIRLMNTWGKSMVRGGQCRSRMQELMQTAAQVITGDRYMEIMWPLNDMFRSCLHRINVLPYDAAFEVEADEAIDRMQKDIATAWQGLSDGAWRVLLERHTQMIVVALANQRERNPLLTLPPGPPLSDEELRIGLALYFLHRMKLPHPPADRSPSETPSSPDAKGH</sequence>
<dbReference type="EMBL" id="CABPSP010000040">
    <property type="protein sequence ID" value="VVE76616.1"/>
    <property type="molecule type" value="Genomic_DNA"/>
</dbReference>
<feature type="region of interest" description="Disordered" evidence="1">
    <location>
        <begin position="171"/>
        <end position="191"/>
    </location>
</feature>